<evidence type="ECO:0000256" key="4">
    <source>
        <dbReference type="ARBA" id="ARBA00038132"/>
    </source>
</evidence>
<feature type="coiled-coil region" evidence="5">
    <location>
        <begin position="119"/>
        <end position="160"/>
    </location>
</feature>
<comment type="subcellular location">
    <subcellularLocation>
        <location evidence="2">Cytoplasm</location>
    </subcellularLocation>
    <subcellularLocation>
        <location evidence="1">Nucleus</location>
    </subcellularLocation>
</comment>
<dbReference type="SMART" id="SM00338">
    <property type="entry name" value="BRLZ"/>
    <property type="match status" value="1"/>
</dbReference>
<dbReference type="AlphaFoldDB" id="A0A0B1P9N3"/>
<comment type="caution">
    <text evidence="8">The sequence shown here is derived from an EMBL/GenBank/DDBJ whole genome shotgun (WGS) entry which is preliminary data.</text>
</comment>
<evidence type="ECO:0000256" key="3">
    <source>
        <dbReference type="ARBA" id="ARBA00023242"/>
    </source>
</evidence>
<evidence type="ECO:0000256" key="5">
    <source>
        <dbReference type="SAM" id="Coils"/>
    </source>
</evidence>
<feature type="region of interest" description="Disordered" evidence="6">
    <location>
        <begin position="63"/>
        <end position="112"/>
    </location>
</feature>
<evidence type="ECO:0000313" key="8">
    <source>
        <dbReference type="EMBL" id="KHJ33666.1"/>
    </source>
</evidence>
<feature type="domain" description="BZIP" evidence="7">
    <location>
        <begin position="94"/>
        <end position="157"/>
    </location>
</feature>
<keyword evidence="9" id="KW-1185">Reference proteome</keyword>
<protein>
    <submittedName>
        <fullName evidence="8">Putative ap1-like transcription factor</fullName>
    </submittedName>
</protein>
<dbReference type="HOGENOM" id="CLU_811809_0_0_1"/>
<dbReference type="FunFam" id="1.20.5.170:FF:000067">
    <property type="entry name" value="BZIP transcription factor"/>
    <property type="match status" value="1"/>
</dbReference>
<dbReference type="SUPFAM" id="SSF57959">
    <property type="entry name" value="Leucine zipper domain"/>
    <property type="match status" value="1"/>
</dbReference>
<keyword evidence="3" id="KW-0539">Nucleus</keyword>
<dbReference type="EMBL" id="JNVN01001298">
    <property type="protein sequence ID" value="KHJ33666.1"/>
    <property type="molecule type" value="Genomic_DNA"/>
</dbReference>
<dbReference type="InterPro" id="IPR046347">
    <property type="entry name" value="bZIP_sf"/>
</dbReference>
<dbReference type="STRING" id="52586.A0A0B1P9N3"/>
<dbReference type="GO" id="GO:0090575">
    <property type="term" value="C:RNA polymerase II transcription regulator complex"/>
    <property type="evidence" value="ECO:0007669"/>
    <property type="project" value="TreeGrafter"/>
</dbReference>
<dbReference type="PANTHER" id="PTHR40621:SF6">
    <property type="entry name" value="AP-1-LIKE TRANSCRIPTION FACTOR YAP1-RELATED"/>
    <property type="match status" value="1"/>
</dbReference>
<dbReference type="InterPro" id="IPR050936">
    <property type="entry name" value="AP-1-like"/>
</dbReference>
<name>A0A0B1P9N3_UNCNE</name>
<dbReference type="InterPro" id="IPR004827">
    <property type="entry name" value="bZIP"/>
</dbReference>
<evidence type="ECO:0000313" key="9">
    <source>
        <dbReference type="Proteomes" id="UP000030854"/>
    </source>
</evidence>
<reference evidence="8 9" key="1">
    <citation type="journal article" date="2014" name="BMC Genomics">
        <title>Adaptive genomic structural variation in the grape powdery mildew pathogen, Erysiphe necator.</title>
        <authorList>
            <person name="Jones L."/>
            <person name="Riaz S."/>
            <person name="Morales-Cruz A."/>
            <person name="Amrine K.C."/>
            <person name="McGuire B."/>
            <person name="Gubler W.D."/>
            <person name="Walker M.A."/>
            <person name="Cantu D."/>
        </authorList>
    </citation>
    <scope>NUCLEOTIDE SEQUENCE [LARGE SCALE GENOMIC DNA]</scope>
    <source>
        <strain evidence="9">c</strain>
    </source>
</reference>
<dbReference type="PROSITE" id="PS50217">
    <property type="entry name" value="BZIP"/>
    <property type="match status" value="1"/>
</dbReference>
<dbReference type="GO" id="GO:0005737">
    <property type="term" value="C:cytoplasm"/>
    <property type="evidence" value="ECO:0007669"/>
    <property type="project" value="UniProtKB-SubCell"/>
</dbReference>
<sequence>MGLLTCQEPNMENIDGYEEKTQIQNIYEVDKIVPDESVVVELYSEKHENISNDFESHEKWTCPHNMDIDQKNCKKRRGSNSNANKKPGRKPITSEPTSKRKAQNRAAQRAFRDRRDKYLRGLEVKVLNLEIASESANNENSILRAQINKILEELEEHRKRLFFPGNEYLSSPSNNYSMCHSSHGVKSCNYHNSSESKFGFDIPRFSWPQGQDIAMNELKNTSLACEEKPTCHSQNQQQSNSNRSLFVKSLQKDLAQTECQANETEISSLPNHFIVQIPNNGNYDNSEFDVISGNRSDSMINTEIPNRLSPRMDFISNNISFEHRAIHNSPFDPGNDETDLVI</sequence>
<feature type="compositionally biased region" description="Basic and acidic residues" evidence="6">
    <location>
        <begin position="63"/>
        <end position="72"/>
    </location>
</feature>
<comment type="similarity">
    <text evidence="4">Belongs to the bZIP family. YAP subfamily.</text>
</comment>
<evidence type="ECO:0000256" key="1">
    <source>
        <dbReference type="ARBA" id="ARBA00004123"/>
    </source>
</evidence>
<evidence type="ECO:0000256" key="6">
    <source>
        <dbReference type="SAM" id="MobiDB-lite"/>
    </source>
</evidence>
<dbReference type="Gene3D" id="1.20.5.170">
    <property type="match status" value="1"/>
</dbReference>
<dbReference type="GO" id="GO:0001228">
    <property type="term" value="F:DNA-binding transcription activator activity, RNA polymerase II-specific"/>
    <property type="evidence" value="ECO:0007669"/>
    <property type="project" value="TreeGrafter"/>
</dbReference>
<dbReference type="PANTHER" id="PTHR40621">
    <property type="entry name" value="TRANSCRIPTION FACTOR KAPC-RELATED"/>
    <property type="match status" value="1"/>
</dbReference>
<dbReference type="GO" id="GO:0034599">
    <property type="term" value="P:cellular response to oxidative stress"/>
    <property type="evidence" value="ECO:0007669"/>
    <property type="project" value="UniProtKB-ARBA"/>
</dbReference>
<organism evidence="8 9">
    <name type="scientific">Uncinula necator</name>
    <name type="common">Grape powdery mildew</name>
    <dbReference type="NCBI Taxonomy" id="52586"/>
    <lineage>
        <taxon>Eukaryota</taxon>
        <taxon>Fungi</taxon>
        <taxon>Dikarya</taxon>
        <taxon>Ascomycota</taxon>
        <taxon>Pezizomycotina</taxon>
        <taxon>Leotiomycetes</taxon>
        <taxon>Erysiphales</taxon>
        <taxon>Erysiphaceae</taxon>
        <taxon>Erysiphe</taxon>
    </lineage>
</organism>
<gene>
    <name evidence="8" type="ORF">EV44_g2499</name>
</gene>
<evidence type="ECO:0000259" key="7">
    <source>
        <dbReference type="PROSITE" id="PS50217"/>
    </source>
</evidence>
<accession>A0A0B1P9N3</accession>
<dbReference type="CDD" id="cd14688">
    <property type="entry name" value="bZIP_YAP"/>
    <property type="match status" value="1"/>
</dbReference>
<proteinExistence type="inferred from homology"/>
<dbReference type="PROSITE" id="PS00036">
    <property type="entry name" value="BZIP_BASIC"/>
    <property type="match status" value="1"/>
</dbReference>
<evidence type="ECO:0000256" key="2">
    <source>
        <dbReference type="ARBA" id="ARBA00004496"/>
    </source>
</evidence>
<dbReference type="Proteomes" id="UP000030854">
    <property type="component" value="Unassembled WGS sequence"/>
</dbReference>
<keyword evidence="5" id="KW-0175">Coiled coil</keyword>
<dbReference type="GO" id="GO:0000976">
    <property type="term" value="F:transcription cis-regulatory region binding"/>
    <property type="evidence" value="ECO:0007669"/>
    <property type="project" value="InterPro"/>
</dbReference>